<feature type="domain" description="Peptidase M10 serralysin C-terminal" evidence="5">
    <location>
        <begin position="729"/>
        <end position="888"/>
    </location>
</feature>
<dbReference type="Proteomes" id="UP000016569">
    <property type="component" value="Unassembled WGS sequence"/>
</dbReference>
<dbReference type="GO" id="GO:0005509">
    <property type="term" value="F:calcium ion binding"/>
    <property type="evidence" value="ECO:0007669"/>
    <property type="project" value="InterPro"/>
</dbReference>
<dbReference type="InterPro" id="IPR001343">
    <property type="entry name" value="Hemolysn_Ca-bd"/>
</dbReference>
<dbReference type="SUPFAM" id="SSF51120">
    <property type="entry name" value="beta-Roll"/>
    <property type="match status" value="4"/>
</dbReference>
<keyword evidence="3" id="KW-0964">Secreted</keyword>
<dbReference type="PRINTS" id="PR00313">
    <property type="entry name" value="CABNDNGRPT"/>
</dbReference>
<organism evidence="6 7">
    <name type="scientific">Brevundimonas abyssalis TAR-001</name>
    <dbReference type="NCBI Taxonomy" id="1391729"/>
    <lineage>
        <taxon>Bacteria</taxon>
        <taxon>Pseudomonadati</taxon>
        <taxon>Pseudomonadota</taxon>
        <taxon>Alphaproteobacteria</taxon>
        <taxon>Caulobacterales</taxon>
        <taxon>Caulobacteraceae</taxon>
        <taxon>Brevundimonas</taxon>
    </lineage>
</organism>
<comment type="subcellular location">
    <subcellularLocation>
        <location evidence="2">Secreted</location>
    </subcellularLocation>
</comment>
<evidence type="ECO:0000256" key="4">
    <source>
        <dbReference type="ARBA" id="ARBA00022737"/>
    </source>
</evidence>
<gene>
    <name evidence="6" type="ORF">MBEBAB_2225</name>
</gene>
<dbReference type="AlphaFoldDB" id="A0A8E0NCT0"/>
<comment type="caution">
    <text evidence="6">The sequence shown here is derived from an EMBL/GenBank/DDBJ whole genome shotgun (WGS) entry which is preliminary data.</text>
</comment>
<accession>A0A8E0NCT0</accession>
<dbReference type="InterPro" id="IPR011049">
    <property type="entry name" value="Serralysin-like_metalloprot_C"/>
</dbReference>
<dbReference type="Gene3D" id="2.150.10.10">
    <property type="entry name" value="Serralysin-like metalloprotease, C-terminal"/>
    <property type="match status" value="5"/>
</dbReference>
<protein>
    <submittedName>
        <fullName evidence="6">Alkaline phosphatase</fullName>
    </submittedName>
</protein>
<dbReference type="InterPro" id="IPR018511">
    <property type="entry name" value="Hemolysin-typ_Ca-bd_CS"/>
</dbReference>
<reference evidence="7" key="1">
    <citation type="journal article" date="2013" name="Genome Announc.">
        <title>Draft Genome Sequence of the Dimorphic Prosthecate Bacterium Brevundimonas abyssalis TAR-001T.</title>
        <authorList>
            <person name="Tsubouchi T."/>
            <person name="Nishi S."/>
            <person name="Usui K."/>
            <person name="Shimane Y."/>
            <person name="Takaki Y."/>
            <person name="Maruyama T."/>
            <person name="Hatada Y."/>
        </authorList>
    </citation>
    <scope>NUCLEOTIDE SEQUENCE [LARGE SCALE GENOMIC DNA]</scope>
    <source>
        <strain evidence="7">TAR-001</strain>
    </source>
</reference>
<keyword evidence="7" id="KW-1185">Reference proteome</keyword>
<evidence type="ECO:0000256" key="3">
    <source>
        <dbReference type="ARBA" id="ARBA00022525"/>
    </source>
</evidence>
<dbReference type="PANTHER" id="PTHR38340">
    <property type="entry name" value="S-LAYER PROTEIN"/>
    <property type="match status" value="1"/>
</dbReference>
<dbReference type="Pfam" id="PF00353">
    <property type="entry name" value="HemolysinCabind"/>
    <property type="match status" value="6"/>
</dbReference>
<dbReference type="RefSeq" id="WP_021698069.1">
    <property type="nucleotide sequence ID" value="NZ_BATC01000046.1"/>
</dbReference>
<dbReference type="Pfam" id="PF08548">
    <property type="entry name" value="Peptidase_M10_C"/>
    <property type="match status" value="1"/>
</dbReference>
<dbReference type="OrthoDB" id="7210656at2"/>
<dbReference type="EMBL" id="BATC01000046">
    <property type="protein sequence ID" value="GAD59975.1"/>
    <property type="molecule type" value="Genomic_DNA"/>
</dbReference>
<comment type="cofactor">
    <cofactor evidence="1">
        <name>Ca(2+)</name>
        <dbReference type="ChEBI" id="CHEBI:29108"/>
    </cofactor>
</comment>
<dbReference type="PANTHER" id="PTHR38340:SF1">
    <property type="entry name" value="S-LAYER PROTEIN"/>
    <property type="match status" value="1"/>
</dbReference>
<proteinExistence type="predicted"/>
<keyword evidence="4" id="KW-0677">Repeat</keyword>
<evidence type="ECO:0000313" key="6">
    <source>
        <dbReference type="EMBL" id="GAD59975.1"/>
    </source>
</evidence>
<evidence type="ECO:0000256" key="1">
    <source>
        <dbReference type="ARBA" id="ARBA00001913"/>
    </source>
</evidence>
<evidence type="ECO:0000259" key="5">
    <source>
        <dbReference type="Pfam" id="PF08548"/>
    </source>
</evidence>
<dbReference type="InterPro" id="IPR050557">
    <property type="entry name" value="RTX_toxin/Mannuronan_C5-epim"/>
</dbReference>
<dbReference type="InterPro" id="IPR013858">
    <property type="entry name" value="Peptidase_M10B_C"/>
</dbReference>
<dbReference type="PROSITE" id="PS00330">
    <property type="entry name" value="HEMOLYSIN_CALCIUM"/>
    <property type="match status" value="4"/>
</dbReference>
<dbReference type="GO" id="GO:0005615">
    <property type="term" value="C:extracellular space"/>
    <property type="evidence" value="ECO:0007669"/>
    <property type="project" value="InterPro"/>
</dbReference>
<dbReference type="SUPFAM" id="SSF89372">
    <property type="entry name" value="Fucose-specific lectin"/>
    <property type="match status" value="1"/>
</dbReference>
<name>A0A8E0NCT0_9CAUL</name>
<sequence length="893" mass="90218">MPATPATWLDAVTVNTTTAGTRADARVTVLSNGNILITWTATTQAPGEPAVSNIVGQILDPLGNPVNGEFIINVGSEGHLAGNSDIQATADGGFFAVFERNQAGLEDVLIIRFDASGTPSPSGNLFFDVTLSGANPSGFDPQVAVASETSGLAVWRETTETGESILRGFVFDASSPASAAFNDPNLFDLATDAGIQGEPAVVALANGSYAVAVSALIDGDSQILLFIVDQEGVVRRATEFSNGGPGVGDHSPSLSALPNGGFVMVWTSGDAVVSQRYQNNGNDLGQQTTLSGVAAGDDTSPSVHTLPDGTWLVTIIDAETGNLVVQRIDGLGDPVGDLAVVDAAGGDASAPGVALLPDGRMVVTFIGASGDVVMEILDTRDAPGEAGNTFTGTAGNDVIEYSGDAVFVGGGAGDDIITATAGPARTYDGGDGDDLLIAAAGVGPDTFIGGAGTDTLSYANASRRVYVDLLFNAADDGAEGDSFESIENLIGSAFDDILFGGNADNVIHGGDGNDALIGDGGDDILHGEAGDDQLFGGEGNDTLFGGEGDDRLEGGEGADILDGGDGFDIASYEEDDADLRVDLSTGASSDGDTLISIEGVLGGYGDDELIGDDGDNRLSGGDGDDLIRGGAGADILEGGDGIDTVSYAGSSAGVTINLSDNTASGGHAEGDVISGFENILGSSFDDVLTGDAGANVLDGGAGADRMEGGAGDDIYHVESRNDVVIELAGGGVDTVLSSVSFDARFTHVENITLLGGANANVVGNALSNIIIGNSADSIIIGNGGADYLTGGGGSDIFKYNEVSDSSFADYDRIMDLGADDFIDLRNIDANANVAGNQVFERVGEFTGQAGQLTLTWLPGAGFTLLAADVDGDGVADMRIVLYGNHEAFENILL</sequence>
<evidence type="ECO:0000256" key="2">
    <source>
        <dbReference type="ARBA" id="ARBA00004613"/>
    </source>
</evidence>
<evidence type="ECO:0000313" key="7">
    <source>
        <dbReference type="Proteomes" id="UP000016569"/>
    </source>
</evidence>